<organism evidence="2 3">
    <name type="scientific">Actibacterium naphthalenivorans</name>
    <dbReference type="NCBI Taxonomy" id="1614693"/>
    <lineage>
        <taxon>Bacteria</taxon>
        <taxon>Pseudomonadati</taxon>
        <taxon>Pseudomonadota</taxon>
        <taxon>Alphaproteobacteria</taxon>
        <taxon>Rhodobacterales</taxon>
        <taxon>Roseobacteraceae</taxon>
        <taxon>Actibacterium</taxon>
    </lineage>
</organism>
<protein>
    <submittedName>
        <fullName evidence="2">Uncharacterized protein</fullName>
    </submittedName>
</protein>
<evidence type="ECO:0000256" key="1">
    <source>
        <dbReference type="SAM" id="Phobius"/>
    </source>
</evidence>
<dbReference type="EMBL" id="JACIEQ010000002">
    <property type="protein sequence ID" value="MBB4022005.1"/>
    <property type="molecule type" value="Genomic_DNA"/>
</dbReference>
<keyword evidence="3" id="KW-1185">Reference proteome</keyword>
<dbReference type="Proteomes" id="UP000585681">
    <property type="component" value="Unassembled WGS sequence"/>
</dbReference>
<keyword evidence="1" id="KW-1133">Transmembrane helix</keyword>
<keyword evidence="1" id="KW-0472">Membrane</keyword>
<keyword evidence="1" id="KW-0812">Transmembrane</keyword>
<dbReference type="AlphaFoldDB" id="A0A840C9A3"/>
<comment type="caution">
    <text evidence="2">The sequence shown here is derived from an EMBL/GenBank/DDBJ whole genome shotgun (WGS) entry which is preliminary data.</text>
</comment>
<evidence type="ECO:0000313" key="2">
    <source>
        <dbReference type="EMBL" id="MBB4022005.1"/>
    </source>
</evidence>
<gene>
    <name evidence="2" type="ORF">GGR17_001814</name>
</gene>
<proteinExistence type="predicted"/>
<sequence>MHTTRMNSFLTMPMFEFLAFTAFILLLSGS</sequence>
<reference evidence="2" key="1">
    <citation type="submission" date="2020-08" db="EMBL/GenBank/DDBJ databases">
        <title>Genomic Encyclopedia of Type Strains, Phase IV (KMG-IV): sequencing the most valuable type-strain genomes for metagenomic binning, comparative biology and taxonomic classification.</title>
        <authorList>
            <person name="Goeker M."/>
        </authorList>
    </citation>
    <scope>NUCLEOTIDE SEQUENCE [LARGE SCALE GENOMIC DNA]</scope>
    <source>
        <strain evidence="2">DSM 105040</strain>
    </source>
</reference>
<name>A0A840C9A3_9RHOB</name>
<accession>A0A840C9A3</accession>
<feature type="transmembrane region" description="Helical" evidence="1">
    <location>
        <begin position="6"/>
        <end position="27"/>
    </location>
</feature>
<evidence type="ECO:0000313" key="3">
    <source>
        <dbReference type="Proteomes" id="UP000585681"/>
    </source>
</evidence>